<feature type="signal peptide" evidence="1">
    <location>
        <begin position="1"/>
        <end position="24"/>
    </location>
</feature>
<dbReference type="RefSeq" id="WP_109838536.1">
    <property type="nucleotide sequence ID" value="NZ_QGKM01000046.1"/>
</dbReference>
<accession>A0A317CAA1</accession>
<dbReference type="InterPro" id="IPR019613">
    <property type="entry name" value="DUF4198"/>
</dbReference>
<evidence type="ECO:0000313" key="2">
    <source>
        <dbReference type="EMBL" id="PWQ95446.1"/>
    </source>
</evidence>
<keyword evidence="1" id="KW-0732">Signal</keyword>
<evidence type="ECO:0000256" key="1">
    <source>
        <dbReference type="SAM" id="SignalP"/>
    </source>
</evidence>
<organism evidence="2 3">
    <name type="scientific">Leucothrix pacifica</name>
    <dbReference type="NCBI Taxonomy" id="1247513"/>
    <lineage>
        <taxon>Bacteria</taxon>
        <taxon>Pseudomonadati</taxon>
        <taxon>Pseudomonadota</taxon>
        <taxon>Gammaproteobacteria</taxon>
        <taxon>Thiotrichales</taxon>
        <taxon>Thiotrichaceae</taxon>
        <taxon>Leucothrix</taxon>
    </lineage>
</organism>
<protein>
    <submittedName>
        <fullName evidence="2">DUF4198 domain-containing protein</fullName>
    </submittedName>
</protein>
<sequence length="273" mass="30638">MLLSYLQKAPLVLLSIIMAQAVSAHEFWLEPLDFEVESGSKISAHIKVGQMLDGDTFSYYPTNFERFDVTVGETTSPVKGRFAQSPAFEQVADQSGLHILAYQSKPSRLRYDKRETFESFLKNEGIEWVLEAHKKRGLPELDFTEFYQRYAKSLIKVGDGAGIDRALGLPIEWVVETNPYTTENLEAVTAQLLYQDQPFAGSHVVVFNKFDGEVTRQTFTTDDAGRVVVPVAKGGLFLVNAVHMIEPAKEQTGGREAEWMSLWASTTYEIAVK</sequence>
<proteinExistence type="predicted"/>
<comment type="caution">
    <text evidence="2">The sequence shown here is derived from an EMBL/GenBank/DDBJ whole genome shotgun (WGS) entry which is preliminary data.</text>
</comment>
<evidence type="ECO:0000313" key="3">
    <source>
        <dbReference type="Proteomes" id="UP000245539"/>
    </source>
</evidence>
<dbReference type="EMBL" id="QGKM01000046">
    <property type="protein sequence ID" value="PWQ95446.1"/>
    <property type="molecule type" value="Genomic_DNA"/>
</dbReference>
<dbReference type="Proteomes" id="UP000245539">
    <property type="component" value="Unassembled WGS sequence"/>
</dbReference>
<keyword evidence="3" id="KW-1185">Reference proteome</keyword>
<dbReference type="OrthoDB" id="581894at2"/>
<gene>
    <name evidence="2" type="ORF">DKW60_15335</name>
</gene>
<feature type="chain" id="PRO_5016330518" evidence="1">
    <location>
        <begin position="25"/>
        <end position="273"/>
    </location>
</feature>
<name>A0A317CAA1_9GAMM</name>
<dbReference type="Pfam" id="PF10670">
    <property type="entry name" value="DUF4198"/>
    <property type="match status" value="1"/>
</dbReference>
<dbReference type="AlphaFoldDB" id="A0A317CAA1"/>
<reference evidence="2 3" key="1">
    <citation type="submission" date="2018-05" db="EMBL/GenBank/DDBJ databases">
        <title>Leucothrix arctica sp. nov., isolated from Arctic seawater.</title>
        <authorList>
            <person name="Choi A."/>
            <person name="Baek K."/>
        </authorList>
    </citation>
    <scope>NUCLEOTIDE SEQUENCE [LARGE SCALE GENOMIC DNA]</scope>
    <source>
        <strain evidence="2 3">JCM 18388</strain>
    </source>
</reference>